<gene>
    <name evidence="1" type="ORF">J2045_003329</name>
</gene>
<accession>A0ABU0GA94</accession>
<dbReference type="RefSeq" id="WP_307374694.1">
    <property type="nucleotide sequence ID" value="NZ_JAUSUW010000010.1"/>
</dbReference>
<dbReference type="Proteomes" id="UP001238496">
    <property type="component" value="Unassembled WGS sequence"/>
</dbReference>
<sequence>MRHILQGFTMYLDGLDFGIDTETIELPFPVPVMQEYRGGGMDLAVSQPMSAIEALAINVKMAGLNPDIMARMALAPGQVNRLTFRAGVLTEATGSIASHLCVAEGRINGNSRDTWSRGEKAGFDFSINGIIYMRYEADARIIHELQAWPPKRIVNGIDQLATLNAALGY</sequence>
<name>A0ABU0GA94_9HYPH</name>
<reference evidence="1 2" key="1">
    <citation type="submission" date="2023-07" db="EMBL/GenBank/DDBJ databases">
        <title>Genomic Encyclopedia of Type Strains, Phase IV (KMG-IV): sequencing the most valuable type-strain genomes for metagenomic binning, comparative biology and taxonomic classification.</title>
        <authorList>
            <person name="Goeker M."/>
        </authorList>
    </citation>
    <scope>NUCLEOTIDE SEQUENCE [LARGE SCALE GENOMIC DNA]</scope>
    <source>
        <strain evidence="1 2">DSM 1111</strain>
    </source>
</reference>
<dbReference type="InterPro" id="IPR006498">
    <property type="entry name" value="Tail_tube"/>
</dbReference>
<evidence type="ECO:0000313" key="1">
    <source>
        <dbReference type="EMBL" id="MDQ0422281.1"/>
    </source>
</evidence>
<proteinExistence type="predicted"/>
<comment type="caution">
    <text evidence="1">The sequence shown here is derived from an EMBL/GenBank/DDBJ whole genome shotgun (WGS) entry which is preliminary data.</text>
</comment>
<evidence type="ECO:0000313" key="2">
    <source>
        <dbReference type="Proteomes" id="UP001238496"/>
    </source>
</evidence>
<dbReference type="EMBL" id="JAUSUW010000010">
    <property type="protein sequence ID" value="MDQ0422281.1"/>
    <property type="molecule type" value="Genomic_DNA"/>
</dbReference>
<protein>
    <submittedName>
        <fullName evidence="1">P2 family phage contractile tail tube protein</fullName>
    </submittedName>
</protein>
<organism evidence="1 2">
    <name type="scientific">Peteryoungia aggregata LMG 23059</name>
    <dbReference type="NCBI Taxonomy" id="1368425"/>
    <lineage>
        <taxon>Bacteria</taxon>
        <taxon>Pseudomonadati</taxon>
        <taxon>Pseudomonadota</taxon>
        <taxon>Alphaproteobacteria</taxon>
        <taxon>Hyphomicrobiales</taxon>
        <taxon>Rhizobiaceae</taxon>
        <taxon>Peteryoungia</taxon>
    </lineage>
</organism>
<dbReference type="Pfam" id="PF04985">
    <property type="entry name" value="Phage_tube"/>
    <property type="match status" value="1"/>
</dbReference>
<keyword evidence="2" id="KW-1185">Reference proteome</keyword>